<dbReference type="Gene3D" id="1.20.5.1200">
    <property type="entry name" value="Alpha-tocopherol transfer"/>
    <property type="match status" value="1"/>
</dbReference>
<dbReference type="VEuPathDB" id="VectorBase:MDOA012060"/>
<name>A0A1I8N6J2_MUSDO</name>
<dbReference type="SUPFAM" id="SSF46938">
    <property type="entry name" value="CRAL/TRIO N-terminal domain"/>
    <property type="match status" value="1"/>
</dbReference>
<feature type="domain" description="CRAL-TRIO" evidence="1">
    <location>
        <begin position="90"/>
        <end position="256"/>
    </location>
</feature>
<dbReference type="GO" id="GO:0016020">
    <property type="term" value="C:membrane"/>
    <property type="evidence" value="ECO:0007669"/>
    <property type="project" value="TreeGrafter"/>
</dbReference>
<gene>
    <name evidence="2" type="primary">101897775</name>
</gene>
<dbReference type="CDD" id="cd00170">
    <property type="entry name" value="SEC14"/>
    <property type="match status" value="1"/>
</dbReference>
<dbReference type="InterPro" id="IPR036273">
    <property type="entry name" value="CRAL/TRIO_N_dom_sf"/>
</dbReference>
<dbReference type="InterPro" id="IPR036865">
    <property type="entry name" value="CRAL-TRIO_dom_sf"/>
</dbReference>
<dbReference type="GO" id="GO:1902936">
    <property type="term" value="F:phosphatidylinositol bisphosphate binding"/>
    <property type="evidence" value="ECO:0007669"/>
    <property type="project" value="TreeGrafter"/>
</dbReference>
<dbReference type="Pfam" id="PF00650">
    <property type="entry name" value="CRAL_TRIO"/>
    <property type="match status" value="1"/>
</dbReference>
<dbReference type="Gene3D" id="1.10.8.20">
    <property type="entry name" value="N-terminal domain of phosphatidylinositol transfer protein sec14p"/>
    <property type="match status" value="1"/>
</dbReference>
<dbReference type="KEGG" id="mde:101897775"/>
<dbReference type="OrthoDB" id="6682367at2759"/>
<dbReference type="PRINTS" id="PR00180">
    <property type="entry name" value="CRETINALDHBP"/>
</dbReference>
<dbReference type="AlphaFoldDB" id="A0A1I8N6J2"/>
<dbReference type="InterPro" id="IPR011074">
    <property type="entry name" value="CRAL/TRIO_N_dom"/>
</dbReference>
<dbReference type="SMART" id="SM01100">
    <property type="entry name" value="CRAL_TRIO_N"/>
    <property type="match status" value="1"/>
</dbReference>
<dbReference type="Gene3D" id="3.40.525.10">
    <property type="entry name" value="CRAL-TRIO lipid binding domain"/>
    <property type="match status" value="1"/>
</dbReference>
<dbReference type="RefSeq" id="XP_005189922.2">
    <property type="nucleotide sequence ID" value="XM_005189865.4"/>
</dbReference>
<dbReference type="PROSITE" id="PS50191">
    <property type="entry name" value="CRAL_TRIO"/>
    <property type="match status" value="1"/>
</dbReference>
<reference evidence="2" key="1">
    <citation type="submission" date="2020-05" db="UniProtKB">
        <authorList>
            <consortium name="EnsemblMetazoa"/>
        </authorList>
    </citation>
    <scope>IDENTIFICATION</scope>
    <source>
        <strain evidence="2">Aabys</strain>
    </source>
</reference>
<dbReference type="VEuPathDB" id="VectorBase:MDOMA2_007753"/>
<dbReference type="eggNOG" id="KOG1471">
    <property type="taxonomic scope" value="Eukaryota"/>
</dbReference>
<evidence type="ECO:0000313" key="2">
    <source>
        <dbReference type="EnsemblMetazoa" id="MDOA012060-PA"/>
    </source>
</evidence>
<sequence length="309" mass="35384">MANVRPLNADLQKVAAELGEVPSRLADDLASLKEWIGQQPHLRANTDDQFLVAFLRGCKYSMEKTKSKIDRYFTLKSKFPELFGPIDVDDPRVRELLHTGTWLFLPTPLHDNGPRIGIMRSGMYSADKYPIEEVVRLVNAMQEIIMLEDDYAILQGAVFIGDFKNSTMAHMMQMTPSLMKKMTVHSEEAVPLRPKAQHFINTIAGFEPIFNMVKPMMSAKQQKRLFVHGSKMDSLTKEIPIRYLPKEYGGENGSVEEIIAEWDKKLDQYRDYFKRSAEWGTDEKLRPGKAIDFESLFGIDGSFRKLDVD</sequence>
<protein>
    <recommendedName>
        <fullName evidence="1">CRAL-TRIO domain-containing protein</fullName>
    </recommendedName>
</protein>
<proteinExistence type="predicted"/>
<dbReference type="SMART" id="SM00516">
    <property type="entry name" value="SEC14"/>
    <property type="match status" value="1"/>
</dbReference>
<dbReference type="PANTHER" id="PTHR10174">
    <property type="entry name" value="ALPHA-TOCOPHEROL TRANSFER PROTEIN-RELATED"/>
    <property type="match status" value="1"/>
</dbReference>
<accession>A0A1I8N6J2</accession>
<dbReference type="PANTHER" id="PTHR10174:SF216">
    <property type="entry name" value="CRAL-TRIO DOMAIN-CONTAINING PROTEIN-RELATED"/>
    <property type="match status" value="1"/>
</dbReference>
<organism evidence="2">
    <name type="scientific">Musca domestica</name>
    <name type="common">House fly</name>
    <dbReference type="NCBI Taxonomy" id="7370"/>
    <lineage>
        <taxon>Eukaryota</taxon>
        <taxon>Metazoa</taxon>
        <taxon>Ecdysozoa</taxon>
        <taxon>Arthropoda</taxon>
        <taxon>Hexapoda</taxon>
        <taxon>Insecta</taxon>
        <taxon>Pterygota</taxon>
        <taxon>Neoptera</taxon>
        <taxon>Endopterygota</taxon>
        <taxon>Diptera</taxon>
        <taxon>Brachycera</taxon>
        <taxon>Muscomorpha</taxon>
        <taxon>Muscoidea</taxon>
        <taxon>Muscidae</taxon>
        <taxon>Musca</taxon>
    </lineage>
</organism>
<dbReference type="EnsemblMetazoa" id="MDOA012060-RA">
    <property type="protein sequence ID" value="MDOA012060-PA"/>
    <property type="gene ID" value="MDOA012060"/>
</dbReference>
<dbReference type="SUPFAM" id="SSF52087">
    <property type="entry name" value="CRAL/TRIO domain"/>
    <property type="match status" value="1"/>
</dbReference>
<dbReference type="InterPro" id="IPR001251">
    <property type="entry name" value="CRAL-TRIO_dom"/>
</dbReference>
<evidence type="ECO:0000259" key="1">
    <source>
        <dbReference type="PROSITE" id="PS50191"/>
    </source>
</evidence>